<evidence type="ECO:0000256" key="2">
    <source>
        <dbReference type="ARBA" id="ARBA00022801"/>
    </source>
</evidence>
<dbReference type="InterPro" id="IPR013658">
    <property type="entry name" value="SGL"/>
</dbReference>
<accession>A0ABQ0YHH9</accession>
<evidence type="ECO:0000256" key="1">
    <source>
        <dbReference type="ARBA" id="ARBA00008853"/>
    </source>
</evidence>
<comment type="caution">
    <text evidence="4">The sequence shown here is derived from an EMBL/GenBank/DDBJ whole genome shotgun (WGS) entry which is preliminary data.</text>
</comment>
<dbReference type="Pfam" id="PF08450">
    <property type="entry name" value="SGL"/>
    <property type="match status" value="1"/>
</dbReference>
<evidence type="ECO:0000313" key="4">
    <source>
        <dbReference type="EMBL" id="GES36004.1"/>
    </source>
</evidence>
<dbReference type="EMBL" id="BLAH01000037">
    <property type="protein sequence ID" value="GES36004.1"/>
    <property type="molecule type" value="Genomic_DNA"/>
</dbReference>
<evidence type="ECO:0000313" key="5">
    <source>
        <dbReference type="Proteomes" id="UP000325466"/>
    </source>
</evidence>
<dbReference type="InterPro" id="IPR051262">
    <property type="entry name" value="SMP-30/CGR1_Lactonase"/>
</dbReference>
<dbReference type="PANTHER" id="PTHR47572:SF4">
    <property type="entry name" value="LACTONASE DRP35"/>
    <property type="match status" value="1"/>
</dbReference>
<keyword evidence="5" id="KW-1185">Reference proteome</keyword>
<dbReference type="GO" id="GO:0016787">
    <property type="term" value="F:hydrolase activity"/>
    <property type="evidence" value="ECO:0007669"/>
    <property type="project" value="UniProtKB-KW"/>
</dbReference>
<gene>
    <name evidence="4" type="ORF">RAJCM14343_1253</name>
</gene>
<dbReference type="InterPro" id="IPR005511">
    <property type="entry name" value="SMP-30"/>
</dbReference>
<dbReference type="InterPro" id="IPR011042">
    <property type="entry name" value="6-blade_b-propeller_TolB-like"/>
</dbReference>
<evidence type="ECO:0000259" key="3">
    <source>
        <dbReference type="Pfam" id="PF08450"/>
    </source>
</evidence>
<dbReference type="Proteomes" id="UP000325466">
    <property type="component" value="Unassembled WGS sequence"/>
</dbReference>
<protein>
    <submittedName>
        <fullName evidence="4">Probable 5-valerolactone hydrolase</fullName>
    </submittedName>
</protein>
<dbReference type="Gene3D" id="2.120.10.30">
    <property type="entry name" value="TolB, C-terminal domain"/>
    <property type="match status" value="1"/>
</dbReference>
<dbReference type="RefSeq" id="WP_235194091.1">
    <property type="nucleotide sequence ID" value="NZ_BAAAYP010000046.1"/>
</dbReference>
<name>A0ABQ0YHH9_9NOCA</name>
<dbReference type="PRINTS" id="PR01790">
    <property type="entry name" value="SMP30FAMILY"/>
</dbReference>
<dbReference type="SUPFAM" id="SSF63829">
    <property type="entry name" value="Calcium-dependent phosphotriesterase"/>
    <property type="match status" value="1"/>
</dbReference>
<comment type="similarity">
    <text evidence="1">Belongs to the SMP-30/CGR1 family.</text>
</comment>
<sequence length="289" mass="31009">MMVTDHFYSKLSSGHGFLESPRFHNGTLYLSDFFNGRVITMDPTTGAWTKIADVPNSPSGLGFTDDGGILIVSQHDHKLLRRDPDGTITEFADLSKYCGGDANDMCVVNGHCYIGNFGFDLAGGADPETTNLIHVTPDGTVSAEPGDVLFPNGAELLPDGTTLLLSETLAHKISAFQVQPDGSLTDYRTWAQLPETHNPDGMTVDSDGGVWYANALTEGPESGFYRVEEGGEITDRILVEKGWGVALTFGGPDNDILFLVNNDTTLPDFAQGRSAGYVLTAKVGRRGAN</sequence>
<keyword evidence="2 4" id="KW-0378">Hydrolase</keyword>
<reference evidence="4 5" key="1">
    <citation type="journal article" date="2018" name="Biodegradation">
        <title>1,4-Dioxane degradation characteristics of Rhodococcus aetherivorans JCM 14343.</title>
        <authorList>
            <person name="Inoue D."/>
            <person name="Tsunoda T."/>
            <person name="Yamamoto N."/>
            <person name="Ike M."/>
            <person name="Sei K."/>
        </authorList>
    </citation>
    <scope>NUCLEOTIDE SEQUENCE [LARGE SCALE GENOMIC DNA]</scope>
    <source>
        <strain evidence="4 5">JCM 14343</strain>
    </source>
</reference>
<organism evidence="4 5">
    <name type="scientific">Rhodococcus aetherivorans</name>
    <dbReference type="NCBI Taxonomy" id="191292"/>
    <lineage>
        <taxon>Bacteria</taxon>
        <taxon>Bacillati</taxon>
        <taxon>Actinomycetota</taxon>
        <taxon>Actinomycetes</taxon>
        <taxon>Mycobacteriales</taxon>
        <taxon>Nocardiaceae</taxon>
        <taxon>Rhodococcus</taxon>
    </lineage>
</organism>
<feature type="domain" description="SMP-30/Gluconolactonase/LRE-like region" evidence="3">
    <location>
        <begin position="19"/>
        <end position="259"/>
    </location>
</feature>
<proteinExistence type="inferred from homology"/>
<dbReference type="PANTHER" id="PTHR47572">
    <property type="entry name" value="LIPOPROTEIN-RELATED"/>
    <property type="match status" value="1"/>
</dbReference>